<dbReference type="Gene3D" id="3.40.50.880">
    <property type="match status" value="1"/>
</dbReference>
<feature type="transmembrane region" description="Helical" evidence="1">
    <location>
        <begin position="450"/>
        <end position="468"/>
    </location>
</feature>
<keyword evidence="1" id="KW-0812">Transmembrane</keyword>
<evidence type="ECO:0000256" key="1">
    <source>
        <dbReference type="SAM" id="Phobius"/>
    </source>
</evidence>
<sequence>MQAIGLRVPQLRKAVIPLATLSEHPIDDGNPMRAFQPTRSRPRRWCACLRRGPWTIVWAALMMIAGVNASAEQLEYSVGINGHYRVGRWIGIRTPVDAAVTAIETRDGDGVQVRYERSEVAPGETSSYAWTYVIPGSEAAPLVMLAGEDSAGDAAPSYKTLLSARLPTQGSPSDGPAMIPLSMPWVLVLGDPLGIDEIGVNRILDRDGAIAVTRPTSAEAMPNSVLGLDGIDLIVINSSGSELLSQLDDRQRQAIAQWIRDGGKAFLTLGKQSDELLTAAPWLGELLPIDSISTTTIDPAGVETYTSSQSPLQPFVGVRLPKDRGDVMIMGRSTRRVSTPIASRYIVGFGTVVVVAADLESEQFATWPERMDLITRLAGSAIGIEERGKERSGQSTAYNDLAGQTRAVLDQFSIQRRFNFSVLALAMMALVALIGPLDYLLINRVFGKPLLGWLTFPIVAIGLSLLMASQSTIAPPAQAGLAATAQTASTSDGNAGTSTGHETVRCNRIEIVDVDSIAGVGRGYSINYVYTHDASRFDVDISKSPSLQSLAPEALQSRTAPFGYPGESFGGIQISIEDARLPVYDVAFRKQDDRVSSWLRGLPLAPRSSKGFFSDTTFQPKLNDVTVLERRPGSELLQGDLVNPLPFDLLDAKLVFRNWAYLLPTRFRAGERIADVGKLRQKNFRWLLSRQKALESSTETQAWDPSAKNSPTRVAEMLMFHGATGGSQYTNLQNHPLGELDLSDTLNDDQCILYGRLDKPLTTVRLTDANESHDTAAFTPAGDKLTMIRVIMPVIAKTR</sequence>
<dbReference type="InterPro" id="IPR029062">
    <property type="entry name" value="Class_I_gatase-like"/>
</dbReference>
<proteinExistence type="predicted"/>
<organism evidence="2 3">
    <name type="scientific">Rubripirellula tenax</name>
    <dbReference type="NCBI Taxonomy" id="2528015"/>
    <lineage>
        <taxon>Bacteria</taxon>
        <taxon>Pseudomonadati</taxon>
        <taxon>Planctomycetota</taxon>
        <taxon>Planctomycetia</taxon>
        <taxon>Pirellulales</taxon>
        <taxon>Pirellulaceae</taxon>
        <taxon>Rubripirellula</taxon>
    </lineage>
</organism>
<evidence type="ECO:0000313" key="2">
    <source>
        <dbReference type="EMBL" id="TWU59390.1"/>
    </source>
</evidence>
<feature type="transmembrane region" description="Helical" evidence="1">
    <location>
        <begin position="420"/>
        <end position="441"/>
    </location>
</feature>
<gene>
    <name evidence="2" type="ORF">Poly51_21780</name>
</gene>
<keyword evidence="3" id="KW-1185">Reference proteome</keyword>
<dbReference type="Proteomes" id="UP000318288">
    <property type="component" value="Unassembled WGS sequence"/>
</dbReference>
<accession>A0A5C6FFS2</accession>
<protein>
    <submittedName>
        <fullName evidence="2">Uncharacterized protein</fullName>
    </submittedName>
</protein>
<dbReference type="SUPFAM" id="SSF52317">
    <property type="entry name" value="Class I glutamine amidotransferase-like"/>
    <property type="match status" value="1"/>
</dbReference>
<evidence type="ECO:0000313" key="3">
    <source>
        <dbReference type="Proteomes" id="UP000318288"/>
    </source>
</evidence>
<keyword evidence="1" id="KW-0472">Membrane</keyword>
<keyword evidence="1" id="KW-1133">Transmembrane helix</keyword>
<dbReference type="EMBL" id="SJPW01000002">
    <property type="protein sequence ID" value="TWU59390.1"/>
    <property type="molecule type" value="Genomic_DNA"/>
</dbReference>
<name>A0A5C6FFS2_9BACT</name>
<reference evidence="2 3" key="1">
    <citation type="submission" date="2019-02" db="EMBL/GenBank/DDBJ databases">
        <title>Deep-cultivation of Planctomycetes and their phenomic and genomic characterization uncovers novel biology.</title>
        <authorList>
            <person name="Wiegand S."/>
            <person name="Jogler M."/>
            <person name="Boedeker C."/>
            <person name="Pinto D."/>
            <person name="Vollmers J."/>
            <person name="Rivas-Marin E."/>
            <person name="Kohn T."/>
            <person name="Peeters S.H."/>
            <person name="Heuer A."/>
            <person name="Rast P."/>
            <person name="Oberbeckmann S."/>
            <person name="Bunk B."/>
            <person name="Jeske O."/>
            <person name="Meyerdierks A."/>
            <person name="Storesund J.E."/>
            <person name="Kallscheuer N."/>
            <person name="Luecker S."/>
            <person name="Lage O.M."/>
            <person name="Pohl T."/>
            <person name="Merkel B.J."/>
            <person name="Hornburger P."/>
            <person name="Mueller R.-W."/>
            <person name="Bruemmer F."/>
            <person name="Labrenz M."/>
            <person name="Spormann A.M."/>
            <person name="Op Den Camp H."/>
            <person name="Overmann J."/>
            <person name="Amann R."/>
            <person name="Jetten M.S.M."/>
            <person name="Mascher T."/>
            <person name="Medema M.H."/>
            <person name="Devos D.P."/>
            <person name="Kaster A.-K."/>
            <person name="Ovreas L."/>
            <person name="Rohde M."/>
            <person name="Galperin M.Y."/>
            <person name="Jogler C."/>
        </authorList>
    </citation>
    <scope>NUCLEOTIDE SEQUENCE [LARGE SCALE GENOMIC DNA]</scope>
    <source>
        <strain evidence="2 3">Poly51</strain>
    </source>
</reference>
<comment type="caution">
    <text evidence="2">The sequence shown here is derived from an EMBL/GenBank/DDBJ whole genome shotgun (WGS) entry which is preliminary data.</text>
</comment>
<dbReference type="AlphaFoldDB" id="A0A5C6FFS2"/>